<evidence type="ECO:0000259" key="1">
    <source>
        <dbReference type="PROSITE" id="PS50011"/>
    </source>
</evidence>
<organism evidence="2 3">
    <name type="scientific">Knufia peltigerae</name>
    <dbReference type="NCBI Taxonomy" id="1002370"/>
    <lineage>
        <taxon>Eukaryota</taxon>
        <taxon>Fungi</taxon>
        <taxon>Dikarya</taxon>
        <taxon>Ascomycota</taxon>
        <taxon>Pezizomycotina</taxon>
        <taxon>Eurotiomycetes</taxon>
        <taxon>Chaetothyriomycetidae</taxon>
        <taxon>Chaetothyriales</taxon>
        <taxon>Trichomeriaceae</taxon>
        <taxon>Knufia</taxon>
    </lineage>
</organism>
<dbReference type="PANTHER" id="PTHR44167">
    <property type="entry name" value="OVARIAN-SPECIFIC SERINE/THREONINE-PROTEIN KINASE LOK-RELATED"/>
    <property type="match status" value="1"/>
</dbReference>
<dbReference type="GO" id="GO:0005524">
    <property type="term" value="F:ATP binding"/>
    <property type="evidence" value="ECO:0007669"/>
    <property type="project" value="InterPro"/>
</dbReference>
<name>A0AA38Y494_9EURO</name>
<dbReference type="PROSITE" id="PS50011">
    <property type="entry name" value="PROTEIN_KINASE_DOM"/>
    <property type="match status" value="1"/>
</dbReference>
<accession>A0AA38Y494</accession>
<dbReference type="CDD" id="cd00180">
    <property type="entry name" value="PKc"/>
    <property type="match status" value="1"/>
</dbReference>
<dbReference type="InterPro" id="IPR008271">
    <property type="entry name" value="Ser/Thr_kinase_AS"/>
</dbReference>
<proteinExistence type="predicted"/>
<evidence type="ECO:0000313" key="2">
    <source>
        <dbReference type="EMBL" id="KAJ9634680.1"/>
    </source>
</evidence>
<dbReference type="GO" id="GO:0005634">
    <property type="term" value="C:nucleus"/>
    <property type="evidence" value="ECO:0007669"/>
    <property type="project" value="TreeGrafter"/>
</dbReference>
<dbReference type="GO" id="GO:0004674">
    <property type="term" value="F:protein serine/threonine kinase activity"/>
    <property type="evidence" value="ECO:0007669"/>
    <property type="project" value="TreeGrafter"/>
</dbReference>
<reference evidence="2" key="1">
    <citation type="submission" date="2022-10" db="EMBL/GenBank/DDBJ databases">
        <title>Culturing micro-colonial fungi from biological soil crusts in the Mojave desert and describing Neophaeococcomyces mojavensis, and introducing the new genera and species Taxawa tesnikishii.</title>
        <authorList>
            <person name="Kurbessoian T."/>
            <person name="Stajich J.E."/>
        </authorList>
    </citation>
    <scope>NUCLEOTIDE SEQUENCE</scope>
    <source>
        <strain evidence="2">TK_35</strain>
    </source>
</reference>
<dbReference type="Proteomes" id="UP001172681">
    <property type="component" value="Unassembled WGS sequence"/>
</dbReference>
<dbReference type="GO" id="GO:0044773">
    <property type="term" value="P:mitotic DNA damage checkpoint signaling"/>
    <property type="evidence" value="ECO:0007669"/>
    <property type="project" value="TreeGrafter"/>
</dbReference>
<dbReference type="SMART" id="SM00220">
    <property type="entry name" value="S_TKc"/>
    <property type="match status" value="1"/>
</dbReference>
<dbReference type="AlphaFoldDB" id="A0AA38Y494"/>
<gene>
    <name evidence="2" type="ORF">H2204_006129</name>
</gene>
<evidence type="ECO:0000313" key="3">
    <source>
        <dbReference type="Proteomes" id="UP001172681"/>
    </source>
</evidence>
<dbReference type="InterPro" id="IPR011009">
    <property type="entry name" value="Kinase-like_dom_sf"/>
</dbReference>
<dbReference type="Pfam" id="PF00069">
    <property type="entry name" value="Pkinase"/>
    <property type="match status" value="1"/>
</dbReference>
<dbReference type="InterPro" id="IPR000719">
    <property type="entry name" value="Prot_kinase_dom"/>
</dbReference>
<dbReference type="EMBL" id="JAPDRN010000037">
    <property type="protein sequence ID" value="KAJ9634680.1"/>
    <property type="molecule type" value="Genomic_DNA"/>
</dbReference>
<dbReference type="Gene3D" id="3.30.200.20">
    <property type="entry name" value="Phosphorylase Kinase, domain 1"/>
    <property type="match status" value="1"/>
</dbReference>
<protein>
    <recommendedName>
        <fullName evidence="1">Protein kinase domain-containing protein</fullName>
    </recommendedName>
</protein>
<dbReference type="Gene3D" id="1.10.510.10">
    <property type="entry name" value="Transferase(Phosphotransferase) domain 1"/>
    <property type="match status" value="1"/>
</dbReference>
<sequence length="522" mass="58343">MMEPASGVDKLLSLLPASSDFARLVPANYQAKIAFHEIATLLKLDNCWNPHCRKFIHVSEAKTELVSFSGCSQESGTSGREAEVREIYTGYFRLNLDILPENFPKGWVIGSGRGESGYAGVDFLITADRERDRVGGRHGKIRHHKVSRVLTIVPMFGHGVLLNGEEISREGKVLGNMQMGLTIGNLTFKIEFQSVDPASYNAKLDNIVLGSGTWFSEKIESFDPTPTNSHLMFHGYQIQTPQAFGAYGVVSACVHTDSGNVYAVKRVQRTRYTFDQIRDEITVLKLLGKHPHICTLADVIYSDGDDTSMGNKKINDMYMFFEPWAPDILEVLTKPQVSRSVRWRAFHQGAQGIRYLHSLGIIHRDLKMGNILVVRSDPLRVVIADFGHATTCTNSQDHMKGTIVFLAPKIIELKRRSRDTNPFPPDPTLHWSCKSDVYSYGLVGWTLLLGKPNLPLNGIDKVAHQHLLATLGKSSTAADDVLARMLAWDAESRLGMRELLLASCWSESETTCHEKKRQFPES</sequence>
<keyword evidence="3" id="KW-1185">Reference proteome</keyword>
<dbReference type="PROSITE" id="PS00108">
    <property type="entry name" value="PROTEIN_KINASE_ST"/>
    <property type="match status" value="1"/>
</dbReference>
<dbReference type="SUPFAM" id="SSF56112">
    <property type="entry name" value="Protein kinase-like (PK-like)"/>
    <property type="match status" value="1"/>
</dbReference>
<comment type="caution">
    <text evidence="2">The sequence shown here is derived from an EMBL/GenBank/DDBJ whole genome shotgun (WGS) entry which is preliminary data.</text>
</comment>
<feature type="domain" description="Protein kinase" evidence="1">
    <location>
        <begin position="236"/>
        <end position="506"/>
    </location>
</feature>
<dbReference type="PANTHER" id="PTHR44167:SF24">
    <property type="entry name" value="SERINE_THREONINE-PROTEIN KINASE CHK2"/>
    <property type="match status" value="1"/>
</dbReference>